<dbReference type="PRINTS" id="PR00404">
    <property type="entry name" value="MADSDOMAIN"/>
</dbReference>
<evidence type="ECO:0000256" key="2">
    <source>
        <dbReference type="ARBA" id="ARBA00023015"/>
    </source>
</evidence>
<dbReference type="GO" id="GO:0005634">
    <property type="term" value="C:nucleus"/>
    <property type="evidence" value="ECO:0007669"/>
    <property type="project" value="UniProtKB-SubCell"/>
</dbReference>
<feature type="domain" description="K-box" evidence="8">
    <location>
        <begin position="126"/>
        <end position="217"/>
    </location>
</feature>
<dbReference type="InterPro" id="IPR033896">
    <property type="entry name" value="MEF2-like_N"/>
</dbReference>
<dbReference type="PROSITE" id="PS50066">
    <property type="entry name" value="MADS_BOX_2"/>
    <property type="match status" value="1"/>
</dbReference>
<evidence type="ECO:0000256" key="3">
    <source>
        <dbReference type="ARBA" id="ARBA00023125"/>
    </source>
</evidence>
<evidence type="ECO:0000259" key="8">
    <source>
        <dbReference type="PROSITE" id="PS51297"/>
    </source>
</evidence>
<dbReference type="Gene3D" id="3.40.1810.10">
    <property type="entry name" value="Transcription factor, MADS-box"/>
    <property type="match status" value="1"/>
</dbReference>
<feature type="non-terminal residue" evidence="9">
    <location>
        <position position="1"/>
    </location>
</feature>
<dbReference type="GO" id="GO:0045944">
    <property type="term" value="P:positive regulation of transcription by RNA polymerase II"/>
    <property type="evidence" value="ECO:0007669"/>
    <property type="project" value="InterPro"/>
</dbReference>
<dbReference type="InterPro" id="IPR050142">
    <property type="entry name" value="MADS-box/MEF2_TF"/>
</dbReference>
<name>A0A0K0M6Z7_PINTB</name>
<dbReference type="Pfam" id="PF01486">
    <property type="entry name" value="K-box"/>
    <property type="match status" value="1"/>
</dbReference>
<evidence type="ECO:0000259" key="7">
    <source>
        <dbReference type="PROSITE" id="PS50066"/>
    </source>
</evidence>
<dbReference type="FunFam" id="3.40.1810.10:FF:000003">
    <property type="entry name" value="MADS-box transcription factor MADS-MC"/>
    <property type="match status" value="1"/>
</dbReference>
<dbReference type="SUPFAM" id="SSF55455">
    <property type="entry name" value="SRF-like"/>
    <property type="match status" value="1"/>
</dbReference>
<evidence type="ECO:0000256" key="6">
    <source>
        <dbReference type="SAM" id="Coils"/>
    </source>
</evidence>
<dbReference type="AlphaFoldDB" id="A0A0K0M6Z7"/>
<dbReference type="SMART" id="SM00432">
    <property type="entry name" value="MADS"/>
    <property type="match status" value="1"/>
</dbReference>
<evidence type="ECO:0000256" key="5">
    <source>
        <dbReference type="ARBA" id="ARBA00023242"/>
    </source>
</evidence>
<dbReference type="GO" id="GO:0000977">
    <property type="term" value="F:RNA polymerase II transcription regulatory region sequence-specific DNA binding"/>
    <property type="evidence" value="ECO:0007669"/>
    <property type="project" value="InterPro"/>
</dbReference>
<keyword evidence="4" id="KW-0804">Transcription</keyword>
<evidence type="ECO:0000313" key="9">
    <source>
        <dbReference type="EMBL" id="AJP06320.1"/>
    </source>
</evidence>
<dbReference type="PANTHER" id="PTHR48019">
    <property type="entry name" value="SERUM RESPONSE FACTOR HOMOLOG"/>
    <property type="match status" value="1"/>
</dbReference>
<keyword evidence="2" id="KW-0805">Transcription regulation</keyword>
<evidence type="ECO:0000256" key="1">
    <source>
        <dbReference type="ARBA" id="ARBA00004123"/>
    </source>
</evidence>
<dbReference type="InterPro" id="IPR002100">
    <property type="entry name" value="TF_MADSbox"/>
</dbReference>
<dbReference type="CDD" id="cd00265">
    <property type="entry name" value="MADS_MEF2_like"/>
    <property type="match status" value="1"/>
</dbReference>
<keyword evidence="6" id="KW-0175">Coiled coil</keyword>
<reference evidence="9" key="1">
    <citation type="submission" date="2014-04" db="EMBL/GenBank/DDBJ databases">
        <title>The genes involved in the male and female cone development in Pinus tabuliformis.</title>
        <authorList>
            <person name="Niu S."/>
            <person name="Li W."/>
            <person name="Chen X."/>
        </authorList>
    </citation>
    <scope>NUCLEOTIDE SEQUENCE</scope>
</reference>
<evidence type="ECO:0000256" key="4">
    <source>
        <dbReference type="ARBA" id="ARBA00023163"/>
    </source>
</evidence>
<accession>A0A0K0M6Z7</accession>
<dbReference type="GO" id="GO:0046983">
    <property type="term" value="F:protein dimerization activity"/>
    <property type="evidence" value="ECO:0007669"/>
    <property type="project" value="InterPro"/>
</dbReference>
<keyword evidence="3" id="KW-0238">DNA-binding</keyword>
<dbReference type="InterPro" id="IPR002487">
    <property type="entry name" value="TF_Kbox"/>
</dbReference>
<dbReference type="GO" id="GO:0003700">
    <property type="term" value="F:DNA-binding transcription factor activity"/>
    <property type="evidence" value="ECO:0007669"/>
    <property type="project" value="InterPro"/>
</dbReference>
<dbReference type="InterPro" id="IPR036879">
    <property type="entry name" value="TF_MADSbox_sf"/>
</dbReference>
<dbReference type="Pfam" id="PF00319">
    <property type="entry name" value="SRF-TF"/>
    <property type="match status" value="1"/>
</dbReference>
<protein>
    <submittedName>
        <fullName evidence="9">MADS2</fullName>
    </submittedName>
</protein>
<dbReference type="PROSITE" id="PS00350">
    <property type="entry name" value="MADS_BOX_1"/>
    <property type="match status" value="1"/>
</dbReference>
<keyword evidence="5" id="KW-0539">Nucleus</keyword>
<dbReference type="EMBL" id="KJ711075">
    <property type="protein sequence ID" value="AJP06320.1"/>
    <property type="molecule type" value="mRNA"/>
</dbReference>
<dbReference type="PROSITE" id="PS51297">
    <property type="entry name" value="K_BOX"/>
    <property type="match status" value="1"/>
</dbReference>
<feature type="domain" description="MADS-box" evidence="7">
    <location>
        <begin position="45"/>
        <end position="105"/>
    </location>
</feature>
<proteinExistence type="evidence at transcript level"/>
<feature type="coiled-coil region" evidence="6">
    <location>
        <begin position="157"/>
        <end position="210"/>
    </location>
</feature>
<organism evidence="9">
    <name type="scientific">Pinus tabuliformis</name>
    <name type="common">Chinese red pine</name>
    <name type="synonym">Pinus leucosperma</name>
    <dbReference type="NCBI Taxonomy" id="88731"/>
    <lineage>
        <taxon>Eukaryota</taxon>
        <taxon>Viridiplantae</taxon>
        <taxon>Streptophyta</taxon>
        <taxon>Embryophyta</taxon>
        <taxon>Tracheophyta</taxon>
        <taxon>Spermatophyta</taxon>
        <taxon>Pinopsida</taxon>
        <taxon>Pinidae</taxon>
        <taxon>Conifers I</taxon>
        <taxon>Pinales</taxon>
        <taxon>Pinaceae</taxon>
        <taxon>Pinus</taxon>
        <taxon>Pinus subgen. Pinus</taxon>
    </lineage>
</organism>
<comment type="subcellular location">
    <subcellularLocation>
        <location evidence="1">Nucleus</location>
    </subcellularLocation>
</comment>
<sequence length="280" mass="32119">SEQTSYLLGITNISYEASTGLASSLVFYRITQDQISLGVLRRGKMGRGKIEIKAIENPTNRQVTFSKRKTGLKKKAHELSVLCNAQVALIIFSASGKLFKYSSSSMREIIDRYQRTEKTKLWDSEDQHMFSMIERTKSENETLRSTLRYMKGEDLDLLNDTNKMANLERILETATARVRRRKNELMAKQSDDLERTVDFLQHQNEQLLKVLECHSRMGNPVHGYSASPPLCYQVEQQQPQHQPQQHIPLHILMPDVPVKPSQPNLQDSGYPQPDLQLGFL</sequence>